<organism evidence="1 2">
    <name type="scientific">Subtercola lobariae</name>
    <dbReference type="NCBI Taxonomy" id="1588641"/>
    <lineage>
        <taxon>Bacteria</taxon>
        <taxon>Bacillati</taxon>
        <taxon>Actinomycetota</taxon>
        <taxon>Actinomycetes</taxon>
        <taxon>Micrococcales</taxon>
        <taxon>Microbacteriaceae</taxon>
        <taxon>Subtercola</taxon>
    </lineage>
</organism>
<name>A0A917EUU0_9MICO</name>
<protein>
    <submittedName>
        <fullName evidence="1">Uncharacterized protein</fullName>
    </submittedName>
</protein>
<accession>A0A917EUU0</accession>
<proteinExistence type="predicted"/>
<evidence type="ECO:0000313" key="2">
    <source>
        <dbReference type="Proteomes" id="UP000598775"/>
    </source>
</evidence>
<dbReference type="AlphaFoldDB" id="A0A917EUU0"/>
<reference evidence="1 2" key="1">
    <citation type="journal article" date="2014" name="Int. J. Syst. Evol. Microbiol.">
        <title>Complete genome sequence of Corynebacterium casei LMG S-19264T (=DSM 44701T), isolated from a smear-ripened cheese.</title>
        <authorList>
            <consortium name="US DOE Joint Genome Institute (JGI-PGF)"/>
            <person name="Walter F."/>
            <person name="Albersmeier A."/>
            <person name="Kalinowski J."/>
            <person name="Ruckert C."/>
        </authorList>
    </citation>
    <scope>NUCLEOTIDE SEQUENCE [LARGE SCALE GENOMIC DNA]</scope>
    <source>
        <strain evidence="1 2">CGMCC 1.12976</strain>
    </source>
</reference>
<sequence>MGSGSRNRFVRAAMPRASSRLGFVVENEQIAPGRKGQRTARVVPWCDVVCDGELASNLLDSLDPRNGVKGCDGISTLVR</sequence>
<gene>
    <name evidence="1" type="ORF">GCM10011399_06250</name>
</gene>
<keyword evidence="2" id="KW-1185">Reference proteome</keyword>
<dbReference type="EMBL" id="BMGP01000001">
    <property type="protein sequence ID" value="GGF15143.1"/>
    <property type="molecule type" value="Genomic_DNA"/>
</dbReference>
<evidence type="ECO:0000313" key="1">
    <source>
        <dbReference type="EMBL" id="GGF15143.1"/>
    </source>
</evidence>
<dbReference type="Proteomes" id="UP000598775">
    <property type="component" value="Unassembled WGS sequence"/>
</dbReference>
<comment type="caution">
    <text evidence="1">The sequence shown here is derived from an EMBL/GenBank/DDBJ whole genome shotgun (WGS) entry which is preliminary data.</text>
</comment>